<dbReference type="SUPFAM" id="SSF53649">
    <property type="entry name" value="Alkaline phosphatase-like"/>
    <property type="match status" value="1"/>
</dbReference>
<keyword evidence="3 6" id="KW-0732">Signal</keyword>
<evidence type="ECO:0000256" key="3">
    <source>
        <dbReference type="ARBA" id="ARBA00022729"/>
    </source>
</evidence>
<proteinExistence type="inferred from homology"/>
<evidence type="ECO:0000256" key="1">
    <source>
        <dbReference type="ARBA" id="ARBA00001913"/>
    </source>
</evidence>
<evidence type="ECO:0000313" key="9">
    <source>
        <dbReference type="Proteomes" id="UP000037510"/>
    </source>
</evidence>
<feature type="non-terminal residue" evidence="8">
    <location>
        <position position="157"/>
    </location>
</feature>
<dbReference type="Pfam" id="PF00884">
    <property type="entry name" value="Sulfatase"/>
    <property type="match status" value="1"/>
</dbReference>
<dbReference type="Gene3D" id="3.40.720.10">
    <property type="entry name" value="Alkaline Phosphatase, subunit A"/>
    <property type="match status" value="1"/>
</dbReference>
<evidence type="ECO:0000259" key="7">
    <source>
        <dbReference type="Pfam" id="PF00884"/>
    </source>
</evidence>
<dbReference type="InterPro" id="IPR024607">
    <property type="entry name" value="Sulfatase_CS"/>
</dbReference>
<evidence type="ECO:0000256" key="6">
    <source>
        <dbReference type="SAM" id="SignalP"/>
    </source>
</evidence>
<evidence type="ECO:0000256" key="5">
    <source>
        <dbReference type="ARBA" id="ARBA00023180"/>
    </source>
</evidence>
<keyword evidence="9" id="KW-1185">Reference proteome</keyword>
<feature type="domain" description="Sulfatase N-terminal" evidence="7">
    <location>
        <begin position="35"/>
        <end position="151"/>
    </location>
</feature>
<keyword evidence="5" id="KW-0325">Glycoprotein</keyword>
<feature type="chain" id="PRO_5012407304" evidence="6">
    <location>
        <begin position="16"/>
        <end position="157"/>
    </location>
</feature>
<dbReference type="PROSITE" id="PS00149">
    <property type="entry name" value="SULFATASE_2"/>
    <property type="match status" value="1"/>
</dbReference>
<reference evidence="8 9" key="1">
    <citation type="journal article" date="2015" name="Genome Biol. Evol.">
        <title>The genome of winter moth (Operophtera brumata) provides a genomic perspective on sexual dimorphism and phenology.</title>
        <authorList>
            <person name="Derks M.F."/>
            <person name="Smit S."/>
            <person name="Salis L."/>
            <person name="Schijlen E."/>
            <person name="Bossers A."/>
            <person name="Mateman C."/>
            <person name="Pijl A.S."/>
            <person name="de Ridder D."/>
            <person name="Groenen M.A."/>
            <person name="Visser M.E."/>
            <person name="Megens H.J."/>
        </authorList>
    </citation>
    <scope>NUCLEOTIDE SEQUENCE [LARGE SCALE GENOMIC DNA]</scope>
    <source>
        <strain evidence="8">WM2013NL</strain>
        <tissue evidence="8">Head and thorax</tissue>
    </source>
</reference>
<evidence type="ECO:0000313" key="8">
    <source>
        <dbReference type="EMBL" id="KOB57469.1"/>
    </source>
</evidence>
<protein>
    <submittedName>
        <fullName evidence="8">Sulfatase</fullName>
    </submittedName>
</protein>
<evidence type="ECO:0000256" key="2">
    <source>
        <dbReference type="ARBA" id="ARBA00008779"/>
    </source>
</evidence>
<comment type="similarity">
    <text evidence="2">Belongs to the sulfatase family.</text>
</comment>
<dbReference type="PROSITE" id="PS00523">
    <property type="entry name" value="SULFATASE_1"/>
    <property type="match status" value="1"/>
</dbReference>
<dbReference type="InterPro" id="IPR000917">
    <property type="entry name" value="Sulfatase_N"/>
</dbReference>
<organism evidence="8 9">
    <name type="scientific">Operophtera brumata</name>
    <name type="common">Winter moth</name>
    <name type="synonym">Phalaena brumata</name>
    <dbReference type="NCBI Taxonomy" id="104452"/>
    <lineage>
        <taxon>Eukaryota</taxon>
        <taxon>Metazoa</taxon>
        <taxon>Ecdysozoa</taxon>
        <taxon>Arthropoda</taxon>
        <taxon>Hexapoda</taxon>
        <taxon>Insecta</taxon>
        <taxon>Pterygota</taxon>
        <taxon>Neoptera</taxon>
        <taxon>Endopterygota</taxon>
        <taxon>Lepidoptera</taxon>
        <taxon>Glossata</taxon>
        <taxon>Ditrysia</taxon>
        <taxon>Geometroidea</taxon>
        <taxon>Geometridae</taxon>
        <taxon>Larentiinae</taxon>
        <taxon>Operophtera</taxon>
    </lineage>
</organism>
<gene>
    <name evidence="8" type="ORF">OBRU01_25725</name>
</gene>
<keyword evidence="4" id="KW-0378">Hydrolase</keyword>
<accession>A0A0L7K4G5</accession>
<dbReference type="GO" id="GO:0005539">
    <property type="term" value="F:glycosaminoglycan binding"/>
    <property type="evidence" value="ECO:0007669"/>
    <property type="project" value="TreeGrafter"/>
</dbReference>
<dbReference type="PANTHER" id="PTHR43108">
    <property type="entry name" value="N-ACETYLGLUCOSAMINE-6-SULFATASE FAMILY MEMBER"/>
    <property type="match status" value="1"/>
</dbReference>
<feature type="signal peptide" evidence="6">
    <location>
        <begin position="1"/>
        <end position="15"/>
    </location>
</feature>
<evidence type="ECO:0000256" key="4">
    <source>
        <dbReference type="ARBA" id="ARBA00022801"/>
    </source>
</evidence>
<dbReference type="EMBL" id="JTDY01011151">
    <property type="protein sequence ID" value="KOB57469.1"/>
    <property type="molecule type" value="Genomic_DNA"/>
</dbReference>
<comment type="cofactor">
    <cofactor evidence="1">
        <name>Ca(2+)</name>
        <dbReference type="ChEBI" id="CHEBI:29108"/>
    </cofactor>
</comment>
<sequence length="157" mass="17513">MLNYILLFFLATALCDEQKKPNFVVIITDDQDAVLDGMYTTSPICCPSRASFLTGQYIHNHSTKNNSLSGGCYGNKWRHLHEDNTFATVLMNAGYSTFYAGKYLNQYGVKEAGGPSKVPPGWTEWHGLVGNSVYYDYTISNNGVPTRSTNEYLTDVI</sequence>
<dbReference type="Proteomes" id="UP000037510">
    <property type="component" value="Unassembled WGS sequence"/>
</dbReference>
<dbReference type="STRING" id="104452.A0A0L7K4G5"/>
<dbReference type="InterPro" id="IPR017850">
    <property type="entry name" value="Alkaline_phosphatase_core_sf"/>
</dbReference>
<comment type="caution">
    <text evidence="8">The sequence shown here is derived from an EMBL/GenBank/DDBJ whole genome shotgun (WGS) entry which is preliminary data.</text>
</comment>
<dbReference type="GO" id="GO:0008449">
    <property type="term" value="F:N-acetylglucosamine-6-sulfatase activity"/>
    <property type="evidence" value="ECO:0007669"/>
    <property type="project" value="TreeGrafter"/>
</dbReference>
<dbReference type="PANTHER" id="PTHR43108:SF8">
    <property type="entry name" value="SD21168P"/>
    <property type="match status" value="1"/>
</dbReference>
<name>A0A0L7K4G5_OPEBR</name>
<dbReference type="AlphaFoldDB" id="A0A0L7K4G5"/>